<dbReference type="PROSITE" id="PS01186">
    <property type="entry name" value="EGF_2"/>
    <property type="match status" value="1"/>
</dbReference>
<sequence>MCNGVYYENDGTCVGGTCNCANLFTGAMCENPVDMCTGVICQHEGSCIGGTCNCAVGFAGTRCE</sequence>
<gene>
    <name evidence="2" type="ORF">MGAL_10B043000</name>
</gene>
<organism evidence="2 3">
    <name type="scientific">Mytilus galloprovincialis</name>
    <name type="common">Mediterranean mussel</name>
    <dbReference type="NCBI Taxonomy" id="29158"/>
    <lineage>
        <taxon>Eukaryota</taxon>
        <taxon>Metazoa</taxon>
        <taxon>Spiralia</taxon>
        <taxon>Lophotrochozoa</taxon>
        <taxon>Mollusca</taxon>
        <taxon>Bivalvia</taxon>
        <taxon>Autobranchia</taxon>
        <taxon>Pteriomorphia</taxon>
        <taxon>Mytilida</taxon>
        <taxon>Mytiloidea</taxon>
        <taxon>Mytilidae</taxon>
        <taxon>Mytilinae</taxon>
        <taxon>Mytilus</taxon>
    </lineage>
</organism>
<keyword evidence="3" id="KW-1185">Reference proteome</keyword>
<evidence type="ECO:0000259" key="1">
    <source>
        <dbReference type="PROSITE" id="PS01186"/>
    </source>
</evidence>
<dbReference type="OrthoDB" id="286301at2759"/>
<dbReference type="Proteomes" id="UP000596742">
    <property type="component" value="Unassembled WGS sequence"/>
</dbReference>
<feature type="domain" description="EGF-like" evidence="1">
    <location>
        <begin position="52"/>
        <end position="63"/>
    </location>
</feature>
<name>A0A8B6E6G0_MYTGA</name>
<dbReference type="AlphaFoldDB" id="A0A8B6E6G0"/>
<comment type="caution">
    <text evidence="2">The sequence shown here is derived from an EMBL/GenBank/DDBJ whole genome shotgun (WGS) entry which is preliminary data.</text>
</comment>
<evidence type="ECO:0000313" key="2">
    <source>
        <dbReference type="EMBL" id="VDI29283.1"/>
    </source>
</evidence>
<dbReference type="SMART" id="SM00181">
    <property type="entry name" value="EGF"/>
    <property type="match status" value="2"/>
</dbReference>
<dbReference type="EMBL" id="UYJE01004582">
    <property type="protein sequence ID" value="VDI29283.1"/>
    <property type="molecule type" value="Genomic_DNA"/>
</dbReference>
<reference evidence="2" key="1">
    <citation type="submission" date="2018-11" db="EMBL/GenBank/DDBJ databases">
        <authorList>
            <person name="Alioto T."/>
            <person name="Alioto T."/>
        </authorList>
    </citation>
    <scope>NUCLEOTIDE SEQUENCE</scope>
</reference>
<dbReference type="Gene3D" id="2.10.25.10">
    <property type="entry name" value="Laminin"/>
    <property type="match status" value="1"/>
</dbReference>
<dbReference type="InterPro" id="IPR000742">
    <property type="entry name" value="EGF"/>
</dbReference>
<evidence type="ECO:0000313" key="3">
    <source>
        <dbReference type="Proteomes" id="UP000596742"/>
    </source>
</evidence>
<accession>A0A8B6E6G0</accession>
<protein>
    <recommendedName>
        <fullName evidence="1">EGF-like domain-containing protein</fullName>
    </recommendedName>
</protein>
<feature type="non-terminal residue" evidence="2">
    <location>
        <position position="1"/>
    </location>
</feature>
<proteinExistence type="predicted"/>